<dbReference type="Proteomes" id="UP001642483">
    <property type="component" value="Unassembled WGS sequence"/>
</dbReference>
<protein>
    <submittedName>
        <fullName evidence="4">Uncharacterized protein</fullName>
    </submittedName>
</protein>
<keyword evidence="2" id="KW-0547">Nucleotide-binding</keyword>
<name>A0ABP0GUT8_CLALP</name>
<dbReference type="SMART" id="SM00175">
    <property type="entry name" value="RAB"/>
    <property type="match status" value="1"/>
</dbReference>
<dbReference type="PROSITE" id="PS51421">
    <property type="entry name" value="RAS"/>
    <property type="match status" value="1"/>
</dbReference>
<dbReference type="InterPro" id="IPR001806">
    <property type="entry name" value="Small_GTPase"/>
</dbReference>
<evidence type="ECO:0000256" key="2">
    <source>
        <dbReference type="ARBA" id="ARBA00022741"/>
    </source>
</evidence>
<dbReference type="SMART" id="SM00174">
    <property type="entry name" value="RHO"/>
    <property type="match status" value="1"/>
</dbReference>
<evidence type="ECO:0000313" key="4">
    <source>
        <dbReference type="EMBL" id="CAK8695501.1"/>
    </source>
</evidence>
<dbReference type="SUPFAM" id="SSF52540">
    <property type="entry name" value="P-loop containing nucleoside triphosphate hydrolases"/>
    <property type="match status" value="1"/>
</dbReference>
<dbReference type="InterPro" id="IPR005225">
    <property type="entry name" value="Small_GTP-bd"/>
</dbReference>
<reference evidence="4 5" key="1">
    <citation type="submission" date="2024-02" db="EMBL/GenBank/DDBJ databases">
        <authorList>
            <person name="Daric V."/>
            <person name="Darras S."/>
        </authorList>
    </citation>
    <scope>NUCLEOTIDE SEQUENCE [LARGE SCALE GENOMIC DNA]</scope>
</reference>
<evidence type="ECO:0000313" key="5">
    <source>
        <dbReference type="Proteomes" id="UP001642483"/>
    </source>
</evidence>
<dbReference type="Pfam" id="PF00071">
    <property type="entry name" value="Ras"/>
    <property type="match status" value="1"/>
</dbReference>
<keyword evidence="5" id="KW-1185">Reference proteome</keyword>
<evidence type="ECO:0000256" key="3">
    <source>
        <dbReference type="ARBA" id="ARBA00023134"/>
    </source>
</evidence>
<dbReference type="InterPro" id="IPR027417">
    <property type="entry name" value="P-loop_NTPase"/>
</dbReference>
<dbReference type="SMART" id="SM00173">
    <property type="entry name" value="RAS"/>
    <property type="match status" value="1"/>
</dbReference>
<sequence>MEEYSRVYKIIVVGDTETGKSQIVSRFTQNVFVEESKPTVVMEHARKVLKGRKICAQLWDMAGKELFRESSCCYYRYSLGAIVVYDITKVRSFESAAKWLDQLKEILKPDCPITMLVGNKLDLRSKRSVTSEEGRKLAQKHKALFIETSARDATNIDKAFDRLIECITEKFDDNQKRAAKKDIGDLEKGSFTLKKTGKHVKGRFTDAPVIIQQPGEKPKNVHSVGELCVEGTKYCCSKIPLCFT</sequence>
<evidence type="ECO:0000256" key="1">
    <source>
        <dbReference type="ARBA" id="ARBA00006270"/>
    </source>
</evidence>
<dbReference type="InterPro" id="IPR050209">
    <property type="entry name" value="Rab_GTPases_membrane_traffic"/>
</dbReference>
<dbReference type="NCBIfam" id="TIGR00231">
    <property type="entry name" value="small_GTP"/>
    <property type="match status" value="1"/>
</dbReference>
<gene>
    <name evidence="4" type="ORF">CVLEPA_LOCUS28772</name>
</gene>
<dbReference type="EMBL" id="CAWYQH010000152">
    <property type="protein sequence ID" value="CAK8695501.1"/>
    <property type="molecule type" value="Genomic_DNA"/>
</dbReference>
<comment type="similarity">
    <text evidence="1">Belongs to the small GTPase superfamily. Rab family.</text>
</comment>
<dbReference type="PRINTS" id="PR00449">
    <property type="entry name" value="RASTRNSFRMNG"/>
</dbReference>
<organism evidence="4 5">
    <name type="scientific">Clavelina lepadiformis</name>
    <name type="common">Light-bulb sea squirt</name>
    <name type="synonym">Ascidia lepadiformis</name>
    <dbReference type="NCBI Taxonomy" id="159417"/>
    <lineage>
        <taxon>Eukaryota</taxon>
        <taxon>Metazoa</taxon>
        <taxon>Chordata</taxon>
        <taxon>Tunicata</taxon>
        <taxon>Ascidiacea</taxon>
        <taxon>Aplousobranchia</taxon>
        <taxon>Clavelinidae</taxon>
        <taxon>Clavelina</taxon>
    </lineage>
</organism>
<keyword evidence="3" id="KW-0342">GTP-binding</keyword>
<accession>A0ABP0GUT8</accession>
<dbReference type="PROSITE" id="PS51419">
    <property type="entry name" value="RAB"/>
    <property type="match status" value="1"/>
</dbReference>
<dbReference type="PANTHER" id="PTHR47979">
    <property type="entry name" value="DRAB11-RELATED"/>
    <property type="match status" value="1"/>
</dbReference>
<dbReference type="Gene3D" id="3.40.50.300">
    <property type="entry name" value="P-loop containing nucleotide triphosphate hydrolases"/>
    <property type="match status" value="1"/>
</dbReference>
<proteinExistence type="inferred from homology"/>
<comment type="caution">
    <text evidence="4">The sequence shown here is derived from an EMBL/GenBank/DDBJ whole genome shotgun (WGS) entry which is preliminary data.</text>
</comment>